<evidence type="ECO:0000313" key="2">
    <source>
        <dbReference type="Proteomes" id="UP000633205"/>
    </source>
</evidence>
<reference evidence="1" key="2">
    <citation type="submission" date="2020-09" db="EMBL/GenBank/DDBJ databases">
        <authorList>
            <person name="Sun Q."/>
            <person name="Zhou Y."/>
        </authorList>
    </citation>
    <scope>NUCLEOTIDE SEQUENCE</scope>
    <source>
        <strain evidence="1">CGMCC 1.15152</strain>
    </source>
</reference>
<reference evidence="1" key="1">
    <citation type="journal article" date="2014" name="Int. J. Syst. Evol. Microbiol.">
        <title>Complete genome sequence of Corynebacterium casei LMG S-19264T (=DSM 44701T), isolated from a smear-ripened cheese.</title>
        <authorList>
            <consortium name="US DOE Joint Genome Institute (JGI-PGF)"/>
            <person name="Walter F."/>
            <person name="Albersmeier A."/>
            <person name="Kalinowski J."/>
            <person name="Ruckert C."/>
        </authorList>
    </citation>
    <scope>NUCLEOTIDE SEQUENCE</scope>
    <source>
        <strain evidence="1">CGMCC 1.15152</strain>
    </source>
</reference>
<dbReference type="EMBL" id="BMHO01000001">
    <property type="protein sequence ID" value="GGD41399.1"/>
    <property type="molecule type" value="Genomic_DNA"/>
</dbReference>
<dbReference type="RefSeq" id="WP_188712352.1">
    <property type="nucleotide sequence ID" value="NZ_BMHO01000001.1"/>
</dbReference>
<dbReference type="AlphaFoldDB" id="A0A916YEG0"/>
<name>A0A916YEG0_9MICO</name>
<gene>
    <name evidence="1" type="ORF">GCM10010915_22950</name>
</gene>
<evidence type="ECO:0000313" key="1">
    <source>
        <dbReference type="EMBL" id="GGD41399.1"/>
    </source>
</evidence>
<proteinExistence type="predicted"/>
<keyword evidence="2" id="KW-1185">Reference proteome</keyword>
<organism evidence="1 2">
    <name type="scientific">Microbacterium faecale</name>
    <dbReference type="NCBI Taxonomy" id="1804630"/>
    <lineage>
        <taxon>Bacteria</taxon>
        <taxon>Bacillati</taxon>
        <taxon>Actinomycetota</taxon>
        <taxon>Actinomycetes</taxon>
        <taxon>Micrococcales</taxon>
        <taxon>Microbacteriaceae</taxon>
        <taxon>Microbacterium</taxon>
    </lineage>
</organism>
<protein>
    <submittedName>
        <fullName evidence="1">Uncharacterized protein</fullName>
    </submittedName>
</protein>
<dbReference type="Proteomes" id="UP000633205">
    <property type="component" value="Unassembled WGS sequence"/>
</dbReference>
<accession>A0A916YEG0</accession>
<sequence>MVDSTILNTLRDRPMTDDRDLTRFVTALLERAVEPRAWLLFIDSAGCMTDVMMPIDGLSGDPTETVAMPASGAVSAADLLATRVSQIVDETPAGAVVVVWERPGAPGGSPDLRRWSEPMRAAFAHQPDGLRAQFVLADDGAHLVGEPQVRAA</sequence>
<comment type="caution">
    <text evidence="1">The sequence shown here is derived from an EMBL/GenBank/DDBJ whole genome shotgun (WGS) entry which is preliminary data.</text>
</comment>